<dbReference type="InterPro" id="IPR036282">
    <property type="entry name" value="Glutathione-S-Trfase_C_sf"/>
</dbReference>
<evidence type="ECO:0000256" key="2">
    <source>
        <dbReference type="ARBA" id="ARBA00022679"/>
    </source>
</evidence>
<proteinExistence type="predicted"/>
<dbReference type="SFLD" id="SFLDG01152">
    <property type="entry name" value="Main.3:_Omega-_and_Tau-like"/>
    <property type="match status" value="1"/>
</dbReference>
<sequence length="285" mass="33191">MLDEVILLDAYFSMFGMRVRIALAEKGVEYEYREQNLLNKGQYLLDMNPIHKKIPVLIHNGKPICESLIIVEYIDEVWKNNPLLPSDPYQRAQARFWADFIDKKVNDTGKRIWYLKGEQQQAAKEEFINALQLLETELGDKPYFGGDKFGFVDLALIPFYCWFHAYETFGNFSTEEHCPKLIEWAERMAEELENKLRAFSLTEEEKNEISLVAGDIHRSMKECTRSLLGKICGNKRANFTGLRKTICFIWPTEGPFSIRGMGYNYYPVCVHPKDKNMVKDGKMDL</sequence>
<dbReference type="PROSITE" id="PS50404">
    <property type="entry name" value="GST_NTER"/>
    <property type="match status" value="1"/>
</dbReference>
<dbReference type="Gene3D" id="1.20.1050.10">
    <property type="match status" value="1"/>
</dbReference>
<comment type="catalytic activity">
    <reaction evidence="3">
        <text>RX + glutathione = an S-substituted glutathione + a halide anion + H(+)</text>
        <dbReference type="Rhea" id="RHEA:16437"/>
        <dbReference type="ChEBI" id="CHEBI:15378"/>
        <dbReference type="ChEBI" id="CHEBI:16042"/>
        <dbReference type="ChEBI" id="CHEBI:17792"/>
        <dbReference type="ChEBI" id="CHEBI:57925"/>
        <dbReference type="ChEBI" id="CHEBI:90779"/>
        <dbReference type="EC" id="2.5.1.18"/>
    </reaction>
</comment>
<dbReference type="Pfam" id="PF02798">
    <property type="entry name" value="GST_N"/>
    <property type="match status" value="1"/>
</dbReference>
<keyword evidence="7" id="KW-1185">Reference proteome</keyword>
<reference evidence="6 7" key="1">
    <citation type="journal article" date="2021" name="Comput. Struct. Biotechnol. J.">
        <title>De novo genome assembly of the potent medicinal plant Rehmannia glutinosa using nanopore technology.</title>
        <authorList>
            <person name="Ma L."/>
            <person name="Dong C."/>
            <person name="Song C."/>
            <person name="Wang X."/>
            <person name="Zheng X."/>
            <person name="Niu Y."/>
            <person name="Chen S."/>
            <person name="Feng W."/>
        </authorList>
    </citation>
    <scope>NUCLEOTIDE SEQUENCE [LARGE SCALE GENOMIC DNA]</scope>
    <source>
        <strain evidence="6">DH-2019</strain>
    </source>
</reference>
<gene>
    <name evidence="6" type="ORF">DH2020_033659</name>
</gene>
<dbReference type="InterPro" id="IPR040079">
    <property type="entry name" value="Glutathione_S-Trfase"/>
</dbReference>
<dbReference type="Pfam" id="PF13410">
    <property type="entry name" value="GST_C_2"/>
    <property type="match status" value="1"/>
</dbReference>
<feature type="domain" description="GST N-terminal" evidence="4">
    <location>
        <begin position="3"/>
        <end position="82"/>
    </location>
</feature>
<evidence type="ECO:0000256" key="1">
    <source>
        <dbReference type="ARBA" id="ARBA00012452"/>
    </source>
</evidence>
<dbReference type="EC" id="2.5.1.18" evidence="1"/>
<evidence type="ECO:0000259" key="4">
    <source>
        <dbReference type="PROSITE" id="PS50404"/>
    </source>
</evidence>
<dbReference type="InterPro" id="IPR045073">
    <property type="entry name" value="Omega/Tau-like"/>
</dbReference>
<evidence type="ECO:0000256" key="3">
    <source>
        <dbReference type="ARBA" id="ARBA00047960"/>
    </source>
</evidence>
<evidence type="ECO:0000313" key="7">
    <source>
        <dbReference type="Proteomes" id="UP001318860"/>
    </source>
</evidence>
<organism evidence="6 7">
    <name type="scientific">Rehmannia glutinosa</name>
    <name type="common">Chinese foxglove</name>
    <dbReference type="NCBI Taxonomy" id="99300"/>
    <lineage>
        <taxon>Eukaryota</taxon>
        <taxon>Viridiplantae</taxon>
        <taxon>Streptophyta</taxon>
        <taxon>Embryophyta</taxon>
        <taxon>Tracheophyta</taxon>
        <taxon>Spermatophyta</taxon>
        <taxon>Magnoliopsida</taxon>
        <taxon>eudicotyledons</taxon>
        <taxon>Gunneridae</taxon>
        <taxon>Pentapetalae</taxon>
        <taxon>asterids</taxon>
        <taxon>lamiids</taxon>
        <taxon>Lamiales</taxon>
        <taxon>Orobanchaceae</taxon>
        <taxon>Rehmannieae</taxon>
        <taxon>Rehmannia</taxon>
    </lineage>
</organism>
<dbReference type="InterPro" id="IPR045074">
    <property type="entry name" value="GST_C_Tau"/>
</dbReference>
<dbReference type="CDD" id="cd03185">
    <property type="entry name" value="GST_C_Tau"/>
    <property type="match status" value="1"/>
</dbReference>
<dbReference type="PANTHER" id="PTHR11260:SF764">
    <property type="entry name" value="GLUTATHIONE TRANSFERASE"/>
    <property type="match status" value="1"/>
</dbReference>
<feature type="domain" description="GST C-terminal" evidence="5">
    <location>
        <begin position="87"/>
        <end position="209"/>
    </location>
</feature>
<evidence type="ECO:0000259" key="5">
    <source>
        <dbReference type="PROSITE" id="PS50405"/>
    </source>
</evidence>
<keyword evidence="2" id="KW-0808">Transferase</keyword>
<protein>
    <recommendedName>
        <fullName evidence="1">glutathione transferase</fullName>
        <ecNumber evidence="1">2.5.1.18</ecNumber>
    </recommendedName>
</protein>
<dbReference type="Gene3D" id="3.40.30.10">
    <property type="entry name" value="Glutaredoxin"/>
    <property type="match status" value="1"/>
</dbReference>
<dbReference type="InterPro" id="IPR010987">
    <property type="entry name" value="Glutathione-S-Trfase_C-like"/>
</dbReference>
<dbReference type="SFLD" id="SFLDG00358">
    <property type="entry name" value="Main_(cytGST)"/>
    <property type="match status" value="1"/>
</dbReference>
<dbReference type="PROSITE" id="PS50405">
    <property type="entry name" value="GST_CTER"/>
    <property type="match status" value="1"/>
</dbReference>
<dbReference type="EMBL" id="JABTTQ020001254">
    <property type="protein sequence ID" value="KAK6132557.1"/>
    <property type="molecule type" value="Genomic_DNA"/>
</dbReference>
<evidence type="ECO:0000313" key="6">
    <source>
        <dbReference type="EMBL" id="KAK6132557.1"/>
    </source>
</evidence>
<dbReference type="PANTHER" id="PTHR11260">
    <property type="entry name" value="GLUTATHIONE S-TRANSFERASE, GST, SUPERFAMILY, GST DOMAIN CONTAINING"/>
    <property type="match status" value="1"/>
</dbReference>
<name>A0ABR0VBJ7_REHGL</name>
<dbReference type="SFLD" id="SFLDS00019">
    <property type="entry name" value="Glutathione_Transferase_(cytos"/>
    <property type="match status" value="1"/>
</dbReference>
<dbReference type="Proteomes" id="UP001318860">
    <property type="component" value="Unassembled WGS sequence"/>
</dbReference>
<dbReference type="InterPro" id="IPR004045">
    <property type="entry name" value="Glutathione_S-Trfase_N"/>
</dbReference>
<comment type="caution">
    <text evidence="6">The sequence shown here is derived from an EMBL/GenBank/DDBJ whole genome shotgun (WGS) entry which is preliminary data.</text>
</comment>
<accession>A0ABR0VBJ7</accession>
<dbReference type="InterPro" id="IPR036249">
    <property type="entry name" value="Thioredoxin-like_sf"/>
</dbReference>
<dbReference type="SUPFAM" id="SSF47616">
    <property type="entry name" value="GST C-terminal domain-like"/>
    <property type="match status" value="1"/>
</dbReference>
<dbReference type="CDD" id="cd03058">
    <property type="entry name" value="GST_N_Tau"/>
    <property type="match status" value="1"/>
</dbReference>
<dbReference type="SUPFAM" id="SSF52833">
    <property type="entry name" value="Thioredoxin-like"/>
    <property type="match status" value="1"/>
</dbReference>